<dbReference type="PROSITE" id="PS51253">
    <property type="entry name" value="HTH_CENPB"/>
    <property type="match status" value="1"/>
</dbReference>
<dbReference type="PANTHER" id="PTHR19303:SF74">
    <property type="entry name" value="POGO TRANSPOSABLE ELEMENT WITH KRAB DOMAIN"/>
    <property type="match status" value="1"/>
</dbReference>
<proteinExistence type="predicted"/>
<evidence type="ECO:0000256" key="1">
    <source>
        <dbReference type="ARBA" id="ARBA00004123"/>
    </source>
</evidence>
<gene>
    <name evidence="8" type="ORF">ACAOBT_LOCUS9498</name>
</gene>
<accession>A0A9P0P8E1</accession>
<protein>
    <recommendedName>
        <fullName evidence="10">HTH CENPB-type domain-containing protein</fullName>
    </recommendedName>
</protein>
<evidence type="ECO:0000256" key="5">
    <source>
        <dbReference type="SAM" id="MobiDB-lite"/>
    </source>
</evidence>
<evidence type="ECO:0000256" key="3">
    <source>
        <dbReference type="ARBA" id="ARBA00023242"/>
    </source>
</evidence>
<dbReference type="InterPro" id="IPR050863">
    <property type="entry name" value="CenT-Element_Derived"/>
</dbReference>
<dbReference type="OrthoDB" id="6766063at2759"/>
<dbReference type="InterPro" id="IPR007889">
    <property type="entry name" value="HTH_Psq"/>
</dbReference>
<dbReference type="InterPro" id="IPR009057">
    <property type="entry name" value="Homeodomain-like_sf"/>
</dbReference>
<evidence type="ECO:0000313" key="8">
    <source>
        <dbReference type="EMBL" id="CAH1971579.1"/>
    </source>
</evidence>
<keyword evidence="2 4" id="KW-0238">DNA-binding</keyword>
<dbReference type="PROSITE" id="PS50960">
    <property type="entry name" value="HTH_PSQ"/>
    <property type="match status" value="1"/>
</dbReference>
<dbReference type="Gene3D" id="1.10.10.60">
    <property type="entry name" value="Homeodomain-like"/>
    <property type="match status" value="1"/>
</dbReference>
<comment type="subcellular location">
    <subcellularLocation>
        <location evidence="1 4">Nucleus</location>
    </subcellularLocation>
</comment>
<dbReference type="Pfam" id="PF05225">
    <property type="entry name" value="HTH_psq"/>
    <property type="match status" value="1"/>
</dbReference>
<dbReference type="SUPFAM" id="SSF46689">
    <property type="entry name" value="Homeodomain-like"/>
    <property type="match status" value="1"/>
</dbReference>
<sequence length="599" mass="67406">MHNYKNNNNNKLMMPRTIMSTKRDRKRKPWSSDQMTRAVEAVRTKSMGFTKAVKSFGVPRTTLRRLVHNTELSPELVVQKPLGRRPVLPPYLEEKLVEYILHMEQIFYDLTRMDVRKIAYQLTVQNNIPNPFKNDIAGRAWLDHFLKRYKHQLSLRKPTGTSYARVQGFNPAAINKFFDILEAEYIKCQYPADRIYNVDETGITIVQTKIPAVVGRKGKRQIGALTAAERGSLITIVSAMSAGGTFIPPMMIFPRKNFSDVLMKGAPSGALEGLPPHTTHKLQPLDCTFMGALKSHYSEEIRKFLLHSDRVLKPHDIAELFGKAYLRCVTGEIAVNGFKITGVYPCNRHIFTEADFLELPQLRSTVSTSPHNTSAITTVIEPLATDVQPGPSTINDHVENTILNDHPGSCASESSFVLLHDISPIPKPKTKTSTRRRKTSSAAILTTSTYVRELEASIKKTTTLGQLQKSPEEPLVLVQAAVLTVMKMFFQAVVMIPMLMNLCKGQFLRTTMQLVFVVTAVSLMTERAKYGSSAKAAWSLGSHIIFRLRLFMHRRYLTSHKDKVALGGPLSTHQFYRELSRLPLRCSALQMLLLAVKAA</sequence>
<dbReference type="GO" id="GO:0003677">
    <property type="term" value="F:DNA binding"/>
    <property type="evidence" value="ECO:0007669"/>
    <property type="project" value="UniProtKB-UniRule"/>
</dbReference>
<feature type="domain" description="HTH psq-type" evidence="6">
    <location>
        <begin position="21"/>
        <end position="73"/>
    </location>
</feature>
<evidence type="ECO:0000313" key="9">
    <source>
        <dbReference type="Proteomes" id="UP001152888"/>
    </source>
</evidence>
<comment type="caution">
    <text evidence="8">The sequence shown here is derived from an EMBL/GenBank/DDBJ whole genome shotgun (WGS) entry which is preliminary data.</text>
</comment>
<dbReference type="Proteomes" id="UP001152888">
    <property type="component" value="Unassembled WGS sequence"/>
</dbReference>
<evidence type="ECO:0000256" key="2">
    <source>
        <dbReference type="ARBA" id="ARBA00023125"/>
    </source>
</evidence>
<evidence type="ECO:0000256" key="4">
    <source>
        <dbReference type="PROSITE-ProRule" id="PRU00320"/>
    </source>
</evidence>
<keyword evidence="3 4" id="KW-0539">Nucleus</keyword>
<keyword evidence="9" id="KW-1185">Reference proteome</keyword>
<feature type="domain" description="HTH CENPB-type" evidence="7">
    <location>
        <begin position="80"/>
        <end position="155"/>
    </location>
</feature>
<evidence type="ECO:0000259" key="6">
    <source>
        <dbReference type="PROSITE" id="PS50960"/>
    </source>
</evidence>
<dbReference type="InterPro" id="IPR006600">
    <property type="entry name" value="HTH_CenpB_DNA-bd_dom"/>
</dbReference>
<feature type="region of interest" description="Disordered" evidence="5">
    <location>
        <begin position="1"/>
        <end position="35"/>
    </location>
</feature>
<name>A0A9P0P8E1_ACAOB</name>
<evidence type="ECO:0008006" key="10">
    <source>
        <dbReference type="Google" id="ProtNLM"/>
    </source>
</evidence>
<dbReference type="PANTHER" id="PTHR19303">
    <property type="entry name" value="TRANSPOSON"/>
    <property type="match status" value="1"/>
</dbReference>
<dbReference type="Pfam" id="PF03221">
    <property type="entry name" value="HTH_Tnp_Tc5"/>
    <property type="match status" value="1"/>
</dbReference>
<feature type="DNA-binding region" description="H-T-H motif" evidence="4">
    <location>
        <begin position="49"/>
        <end position="69"/>
    </location>
</feature>
<feature type="compositionally biased region" description="Low complexity" evidence="5">
    <location>
        <begin position="1"/>
        <end position="11"/>
    </location>
</feature>
<dbReference type="AlphaFoldDB" id="A0A9P0P8E1"/>
<reference evidence="8" key="1">
    <citation type="submission" date="2022-03" db="EMBL/GenBank/DDBJ databases">
        <authorList>
            <person name="Sayadi A."/>
        </authorList>
    </citation>
    <scope>NUCLEOTIDE SEQUENCE</scope>
</reference>
<dbReference type="GO" id="GO:0005634">
    <property type="term" value="C:nucleus"/>
    <property type="evidence" value="ECO:0007669"/>
    <property type="project" value="UniProtKB-SubCell"/>
</dbReference>
<dbReference type="EMBL" id="CAKOFQ010006787">
    <property type="protein sequence ID" value="CAH1971579.1"/>
    <property type="molecule type" value="Genomic_DNA"/>
</dbReference>
<organism evidence="8 9">
    <name type="scientific">Acanthoscelides obtectus</name>
    <name type="common">Bean weevil</name>
    <name type="synonym">Bruchus obtectus</name>
    <dbReference type="NCBI Taxonomy" id="200917"/>
    <lineage>
        <taxon>Eukaryota</taxon>
        <taxon>Metazoa</taxon>
        <taxon>Ecdysozoa</taxon>
        <taxon>Arthropoda</taxon>
        <taxon>Hexapoda</taxon>
        <taxon>Insecta</taxon>
        <taxon>Pterygota</taxon>
        <taxon>Neoptera</taxon>
        <taxon>Endopterygota</taxon>
        <taxon>Coleoptera</taxon>
        <taxon>Polyphaga</taxon>
        <taxon>Cucujiformia</taxon>
        <taxon>Chrysomeloidea</taxon>
        <taxon>Chrysomelidae</taxon>
        <taxon>Bruchinae</taxon>
        <taxon>Bruchini</taxon>
        <taxon>Acanthoscelides</taxon>
    </lineage>
</organism>
<evidence type="ECO:0000259" key="7">
    <source>
        <dbReference type="PROSITE" id="PS51253"/>
    </source>
</evidence>